<reference evidence="10 11" key="1">
    <citation type="submission" date="2021-03" db="EMBL/GenBank/DDBJ databases">
        <title>Geobacter metallireducens gen. nov. sp. nov., a microorganism capable of coupling the complete oxidation of organic compounds to the reduction of iron and other metals.</title>
        <authorList>
            <person name="Li Y."/>
        </authorList>
    </citation>
    <scope>NUCLEOTIDE SEQUENCE [LARGE SCALE GENOMIC DNA]</scope>
    <source>
        <strain evidence="10 11">Jerry-YX</strain>
    </source>
</reference>
<dbReference type="InterPro" id="IPR001789">
    <property type="entry name" value="Sig_transdc_resp-reg_receiver"/>
</dbReference>
<feature type="modified residue" description="4-aspartylphosphate" evidence="6">
    <location>
        <position position="63"/>
    </location>
</feature>
<dbReference type="Gene3D" id="1.10.287.130">
    <property type="match status" value="1"/>
</dbReference>
<feature type="coiled-coil region" evidence="7">
    <location>
        <begin position="134"/>
        <end position="168"/>
    </location>
</feature>
<dbReference type="SUPFAM" id="SSF47384">
    <property type="entry name" value="Homodimeric domain of signal transducing histidine kinase"/>
    <property type="match status" value="1"/>
</dbReference>
<dbReference type="SMART" id="SM00448">
    <property type="entry name" value="REC"/>
    <property type="match status" value="1"/>
</dbReference>
<name>A0ABX7Q103_9BACT</name>
<dbReference type="SMART" id="SM00387">
    <property type="entry name" value="HATPase_c"/>
    <property type="match status" value="1"/>
</dbReference>
<feature type="domain" description="Histidine kinase" evidence="8">
    <location>
        <begin position="175"/>
        <end position="389"/>
    </location>
</feature>
<evidence type="ECO:0000256" key="3">
    <source>
        <dbReference type="ARBA" id="ARBA00022553"/>
    </source>
</evidence>
<keyword evidence="11" id="KW-1185">Reference proteome</keyword>
<keyword evidence="4" id="KW-0808">Transferase</keyword>
<evidence type="ECO:0000313" key="11">
    <source>
        <dbReference type="Proteomes" id="UP000663651"/>
    </source>
</evidence>
<proteinExistence type="predicted"/>
<dbReference type="RefSeq" id="WP_207162582.1">
    <property type="nucleotide sequence ID" value="NZ_CP071382.1"/>
</dbReference>
<dbReference type="PANTHER" id="PTHR42878:SF15">
    <property type="entry name" value="BACTERIOPHYTOCHROME"/>
    <property type="match status" value="1"/>
</dbReference>
<keyword evidence="7" id="KW-0175">Coiled coil</keyword>
<dbReference type="Gene3D" id="3.30.565.10">
    <property type="entry name" value="Histidine kinase-like ATPase, C-terminal domain"/>
    <property type="match status" value="1"/>
</dbReference>
<dbReference type="CDD" id="cd17536">
    <property type="entry name" value="REC_YesN-like"/>
    <property type="match status" value="1"/>
</dbReference>
<keyword evidence="5" id="KW-0418">Kinase</keyword>
<dbReference type="Gene3D" id="3.40.50.2300">
    <property type="match status" value="1"/>
</dbReference>
<dbReference type="EMBL" id="CP071382">
    <property type="protein sequence ID" value="QSV44768.1"/>
    <property type="molecule type" value="Genomic_DNA"/>
</dbReference>
<dbReference type="InterPro" id="IPR003661">
    <property type="entry name" value="HisK_dim/P_dom"/>
</dbReference>
<dbReference type="Pfam" id="PF00512">
    <property type="entry name" value="HisKA"/>
    <property type="match status" value="1"/>
</dbReference>
<dbReference type="InterPro" id="IPR036890">
    <property type="entry name" value="HATPase_C_sf"/>
</dbReference>
<evidence type="ECO:0000256" key="1">
    <source>
        <dbReference type="ARBA" id="ARBA00000085"/>
    </source>
</evidence>
<protein>
    <recommendedName>
        <fullName evidence="2">histidine kinase</fullName>
        <ecNumber evidence="2">2.7.13.3</ecNumber>
    </recommendedName>
</protein>
<sequence length="408" mass="45733">MESLQYPDFRLSLLYVEDEAEIRDLLRGVLIRKFPNLDIHVAENGMAGLEVFRERRPDIVLTDIRMPLMDGIQMSRAIREENPSANIIVISACSETDYLLEAIKMGVSRYVLKPINHKMLFEAIDDCVSGIVYERQAKAQNELIRRMNDELEQRVADRTAELQASNRELQAFCYLVAHDLSTPLRGINGFSAILLEEYADKLDEAGKRYLERMGAAADRMGQLINDLLELSRVTRRELHREKIDLSCLAESIVNDLRQKAPDRETEVSIAEKLEAEGDPILIRLAMENLLGNACKYTARVPSPRIEFGSCLVNGETVFYVRDNGIGFDMAYVHKLFIPFQRLHGINEYGGTGIGLAAVQRIIARHGGKIWAEGEPGKGATFYFTVRCPVAGSPAGNQQDGNSVGEGVE</sequence>
<dbReference type="SUPFAM" id="SSF52172">
    <property type="entry name" value="CheY-like"/>
    <property type="match status" value="1"/>
</dbReference>
<evidence type="ECO:0000256" key="2">
    <source>
        <dbReference type="ARBA" id="ARBA00012438"/>
    </source>
</evidence>
<dbReference type="Proteomes" id="UP000663651">
    <property type="component" value="Chromosome"/>
</dbReference>
<evidence type="ECO:0000256" key="6">
    <source>
        <dbReference type="PROSITE-ProRule" id="PRU00169"/>
    </source>
</evidence>
<dbReference type="SUPFAM" id="SSF55874">
    <property type="entry name" value="ATPase domain of HSP90 chaperone/DNA topoisomerase II/histidine kinase"/>
    <property type="match status" value="1"/>
</dbReference>
<comment type="catalytic activity">
    <reaction evidence="1">
        <text>ATP + protein L-histidine = ADP + protein N-phospho-L-histidine.</text>
        <dbReference type="EC" id="2.7.13.3"/>
    </reaction>
</comment>
<dbReference type="InterPro" id="IPR011006">
    <property type="entry name" value="CheY-like_superfamily"/>
</dbReference>
<dbReference type="Pfam" id="PF00072">
    <property type="entry name" value="Response_reg"/>
    <property type="match status" value="1"/>
</dbReference>
<dbReference type="CDD" id="cd00082">
    <property type="entry name" value="HisKA"/>
    <property type="match status" value="1"/>
</dbReference>
<evidence type="ECO:0000256" key="7">
    <source>
        <dbReference type="SAM" id="Coils"/>
    </source>
</evidence>
<dbReference type="Pfam" id="PF02518">
    <property type="entry name" value="HATPase_c"/>
    <property type="match status" value="1"/>
</dbReference>
<evidence type="ECO:0000259" key="8">
    <source>
        <dbReference type="PROSITE" id="PS50109"/>
    </source>
</evidence>
<dbReference type="PANTHER" id="PTHR42878">
    <property type="entry name" value="TWO-COMPONENT HISTIDINE KINASE"/>
    <property type="match status" value="1"/>
</dbReference>
<evidence type="ECO:0000259" key="9">
    <source>
        <dbReference type="PROSITE" id="PS50110"/>
    </source>
</evidence>
<dbReference type="InterPro" id="IPR050351">
    <property type="entry name" value="BphY/WalK/GraS-like"/>
</dbReference>
<evidence type="ECO:0000256" key="5">
    <source>
        <dbReference type="ARBA" id="ARBA00022777"/>
    </source>
</evidence>
<evidence type="ECO:0000256" key="4">
    <source>
        <dbReference type="ARBA" id="ARBA00022679"/>
    </source>
</evidence>
<keyword evidence="3 6" id="KW-0597">Phosphoprotein</keyword>
<organism evidence="10 11">
    <name type="scientific">Geobacter benzoatilyticus</name>
    <dbReference type="NCBI Taxonomy" id="2815309"/>
    <lineage>
        <taxon>Bacteria</taxon>
        <taxon>Pseudomonadati</taxon>
        <taxon>Thermodesulfobacteriota</taxon>
        <taxon>Desulfuromonadia</taxon>
        <taxon>Geobacterales</taxon>
        <taxon>Geobacteraceae</taxon>
        <taxon>Geobacter</taxon>
    </lineage>
</organism>
<feature type="domain" description="Response regulatory" evidence="9">
    <location>
        <begin position="12"/>
        <end position="128"/>
    </location>
</feature>
<dbReference type="PRINTS" id="PR00344">
    <property type="entry name" value="BCTRLSENSOR"/>
</dbReference>
<dbReference type="EC" id="2.7.13.3" evidence="2"/>
<evidence type="ECO:0000313" key="10">
    <source>
        <dbReference type="EMBL" id="QSV44768.1"/>
    </source>
</evidence>
<dbReference type="PROSITE" id="PS50110">
    <property type="entry name" value="RESPONSE_REGULATORY"/>
    <property type="match status" value="1"/>
</dbReference>
<dbReference type="SMART" id="SM00388">
    <property type="entry name" value="HisKA"/>
    <property type="match status" value="1"/>
</dbReference>
<dbReference type="InterPro" id="IPR004358">
    <property type="entry name" value="Sig_transdc_His_kin-like_C"/>
</dbReference>
<dbReference type="InterPro" id="IPR003594">
    <property type="entry name" value="HATPase_dom"/>
</dbReference>
<gene>
    <name evidence="10" type="ORF">JZM60_11410</name>
</gene>
<dbReference type="InterPro" id="IPR005467">
    <property type="entry name" value="His_kinase_dom"/>
</dbReference>
<dbReference type="PROSITE" id="PS50109">
    <property type="entry name" value="HIS_KIN"/>
    <property type="match status" value="1"/>
</dbReference>
<dbReference type="InterPro" id="IPR036097">
    <property type="entry name" value="HisK_dim/P_sf"/>
</dbReference>
<accession>A0ABX7Q103</accession>